<accession>A0ABQ5GEI3</accession>
<dbReference type="InterPro" id="IPR036397">
    <property type="entry name" value="RNaseH_sf"/>
</dbReference>
<feature type="region of interest" description="Disordered" evidence="6">
    <location>
        <begin position="421"/>
        <end position="457"/>
    </location>
</feature>
<evidence type="ECO:0000313" key="7">
    <source>
        <dbReference type="EMBL" id="GJT73605.1"/>
    </source>
</evidence>
<reference evidence="7" key="2">
    <citation type="submission" date="2022-01" db="EMBL/GenBank/DDBJ databases">
        <authorList>
            <person name="Yamashiro T."/>
            <person name="Shiraishi A."/>
            <person name="Satake H."/>
            <person name="Nakayama K."/>
        </authorList>
    </citation>
    <scope>NUCLEOTIDE SEQUENCE</scope>
</reference>
<evidence type="ECO:0000256" key="5">
    <source>
        <dbReference type="ARBA" id="ARBA00023004"/>
    </source>
</evidence>
<sequence length="718" mass="79590">MVISSPCLTDIQETGSPGAKAFMLRVGSPRKTIALIPEQTGTGKEIQFLIMADREKGIKREYSKAKTPQQNGVAERRNRTIINATRTMIITTEELGVAAGTISNESASTQGELNADDSSPKEVNAAGQHVNTASLEVNTGHFKLNNVDPSVNTTSSYKLDSPKDMFKLGASHTLKTTHVEFFNDEDEPEVDLGNITNSYTVPTTLNTRICSLISSLGGKKWLEELLQISSKMFAKLVDLPLMEEGHWNKMGNTEGRWNIYQVRINIVAEILKNSTTSRKWSSASTLVDLEKPFKSMYGDADDIPSYTKEIHSLRNQDEFLVILERKPTHVGLCVRCKLWVATLYNELEYVVAGLVAMDKNFLTKGFDAGKDKQIEYLKLNASPLKHVKRGRDTKIPQSSGPPVKVGDEAVHKELGDRMERAATTASSLEAEQDSDAQTRFETTSKQSNDPPLSRVNTLGSREDSMKLMELMAHCTKLSELKWKSTASIVGQVKLYEVSLRRNPQVGRLLKVADEATFTSVDVDAGGAATTGIGLNACQGSGTIHKTPTSPHDSPLVRVLTLGSDEGSLQQNELMDLVTKRRARIVILEDEDAEEDSSKQGRKISDIDKDPTILLVQTEQDMEYDFEISTAEGFTTASVPVTTSSAIPLMFSTFARKSCVHSKKQCQKEKDKDKLCEEDESVQKKSKKQLEQEILGHEEAIRLQEQINEEERQRIARDA</sequence>
<dbReference type="EMBL" id="BQNB010018366">
    <property type="protein sequence ID" value="GJT73605.1"/>
    <property type="molecule type" value="Genomic_DNA"/>
</dbReference>
<gene>
    <name evidence="7" type="ORF">Tco_1032891</name>
</gene>
<feature type="region of interest" description="Disordered" evidence="6">
    <location>
        <begin position="387"/>
        <end position="406"/>
    </location>
</feature>
<comment type="caution">
    <text evidence="7">The sequence shown here is derived from an EMBL/GenBank/DDBJ whole genome shotgun (WGS) entry which is preliminary data.</text>
</comment>
<organism evidence="7 8">
    <name type="scientific">Tanacetum coccineum</name>
    <dbReference type="NCBI Taxonomy" id="301880"/>
    <lineage>
        <taxon>Eukaryota</taxon>
        <taxon>Viridiplantae</taxon>
        <taxon>Streptophyta</taxon>
        <taxon>Embryophyta</taxon>
        <taxon>Tracheophyta</taxon>
        <taxon>Spermatophyta</taxon>
        <taxon>Magnoliopsida</taxon>
        <taxon>eudicotyledons</taxon>
        <taxon>Gunneridae</taxon>
        <taxon>Pentapetalae</taxon>
        <taxon>asterids</taxon>
        <taxon>campanulids</taxon>
        <taxon>Asterales</taxon>
        <taxon>Asteraceae</taxon>
        <taxon>Asteroideae</taxon>
        <taxon>Anthemideae</taxon>
        <taxon>Anthemidinae</taxon>
        <taxon>Tanacetum</taxon>
    </lineage>
</organism>
<dbReference type="SUPFAM" id="SSF53098">
    <property type="entry name" value="Ribonuclease H-like"/>
    <property type="match status" value="1"/>
</dbReference>
<proteinExistence type="predicted"/>
<evidence type="ECO:0000256" key="3">
    <source>
        <dbReference type="ARBA" id="ARBA00022723"/>
    </source>
</evidence>
<protein>
    <recommendedName>
        <fullName evidence="2">peroxidase</fullName>
        <ecNumber evidence="2">1.11.1.7</ecNumber>
    </recommendedName>
</protein>
<keyword evidence="3" id="KW-0479">Metal-binding</keyword>
<name>A0ABQ5GEI3_9ASTR</name>
<evidence type="ECO:0000256" key="6">
    <source>
        <dbReference type="SAM" id="MobiDB-lite"/>
    </source>
</evidence>
<evidence type="ECO:0000256" key="1">
    <source>
        <dbReference type="ARBA" id="ARBA00000189"/>
    </source>
</evidence>
<dbReference type="InterPro" id="IPR012337">
    <property type="entry name" value="RNaseH-like_sf"/>
</dbReference>
<dbReference type="PROSITE" id="PS00435">
    <property type="entry name" value="PEROXIDASE_1"/>
    <property type="match status" value="1"/>
</dbReference>
<keyword evidence="8" id="KW-1185">Reference proteome</keyword>
<comment type="catalytic activity">
    <reaction evidence="1">
        <text>2 a phenolic donor + H2O2 = 2 a phenolic radical donor + 2 H2O</text>
        <dbReference type="Rhea" id="RHEA:56136"/>
        <dbReference type="ChEBI" id="CHEBI:15377"/>
        <dbReference type="ChEBI" id="CHEBI:16240"/>
        <dbReference type="ChEBI" id="CHEBI:139520"/>
        <dbReference type="ChEBI" id="CHEBI:139521"/>
        <dbReference type="EC" id="1.11.1.7"/>
    </reaction>
</comment>
<evidence type="ECO:0000313" key="8">
    <source>
        <dbReference type="Proteomes" id="UP001151760"/>
    </source>
</evidence>
<dbReference type="Proteomes" id="UP001151760">
    <property type="component" value="Unassembled WGS sequence"/>
</dbReference>
<dbReference type="Gene3D" id="3.30.420.10">
    <property type="entry name" value="Ribonuclease H-like superfamily/Ribonuclease H"/>
    <property type="match status" value="1"/>
</dbReference>
<keyword evidence="4" id="KW-0560">Oxidoreductase</keyword>
<dbReference type="InterPro" id="IPR019793">
    <property type="entry name" value="Peroxidases_heam-ligand_BS"/>
</dbReference>
<dbReference type="EC" id="1.11.1.7" evidence="2"/>
<feature type="compositionally biased region" description="Polar residues" evidence="6">
    <location>
        <begin position="423"/>
        <end position="457"/>
    </location>
</feature>
<evidence type="ECO:0000256" key="2">
    <source>
        <dbReference type="ARBA" id="ARBA00012313"/>
    </source>
</evidence>
<reference evidence="7" key="1">
    <citation type="journal article" date="2022" name="Int. J. Mol. Sci.">
        <title>Draft Genome of Tanacetum Coccineum: Genomic Comparison of Closely Related Tanacetum-Family Plants.</title>
        <authorList>
            <person name="Yamashiro T."/>
            <person name="Shiraishi A."/>
            <person name="Nakayama K."/>
            <person name="Satake H."/>
        </authorList>
    </citation>
    <scope>NUCLEOTIDE SEQUENCE</scope>
</reference>
<evidence type="ECO:0000256" key="4">
    <source>
        <dbReference type="ARBA" id="ARBA00023002"/>
    </source>
</evidence>
<keyword evidence="5" id="KW-0408">Iron</keyword>